<feature type="region of interest" description="Disordered" evidence="1">
    <location>
        <begin position="1"/>
        <end position="20"/>
    </location>
</feature>
<keyword evidence="3" id="KW-1185">Reference proteome</keyword>
<evidence type="ECO:0000313" key="2">
    <source>
        <dbReference type="EMBL" id="CAC5418392.1"/>
    </source>
</evidence>
<proteinExistence type="predicted"/>
<feature type="region of interest" description="Disordered" evidence="1">
    <location>
        <begin position="156"/>
        <end position="179"/>
    </location>
</feature>
<organism evidence="2 3">
    <name type="scientific">Mytilus coruscus</name>
    <name type="common">Sea mussel</name>
    <dbReference type="NCBI Taxonomy" id="42192"/>
    <lineage>
        <taxon>Eukaryota</taxon>
        <taxon>Metazoa</taxon>
        <taxon>Spiralia</taxon>
        <taxon>Lophotrochozoa</taxon>
        <taxon>Mollusca</taxon>
        <taxon>Bivalvia</taxon>
        <taxon>Autobranchia</taxon>
        <taxon>Pteriomorphia</taxon>
        <taxon>Mytilida</taxon>
        <taxon>Mytiloidea</taxon>
        <taxon>Mytilidae</taxon>
        <taxon>Mytilinae</taxon>
        <taxon>Mytilus</taxon>
    </lineage>
</organism>
<evidence type="ECO:0000313" key="3">
    <source>
        <dbReference type="Proteomes" id="UP000507470"/>
    </source>
</evidence>
<dbReference type="EMBL" id="CACVKT020008919">
    <property type="protein sequence ID" value="CAC5418392.1"/>
    <property type="molecule type" value="Genomic_DNA"/>
</dbReference>
<gene>
    <name evidence="2" type="ORF">MCOR_50832</name>
</gene>
<protein>
    <submittedName>
        <fullName evidence="2">Uncharacterized protein</fullName>
    </submittedName>
</protein>
<reference evidence="2 3" key="1">
    <citation type="submission" date="2020-06" db="EMBL/GenBank/DDBJ databases">
        <authorList>
            <person name="Li R."/>
            <person name="Bekaert M."/>
        </authorList>
    </citation>
    <scope>NUCLEOTIDE SEQUENCE [LARGE SCALE GENOMIC DNA]</scope>
    <source>
        <strain evidence="3">wild</strain>
    </source>
</reference>
<name>A0A6J8EFC5_MYTCO</name>
<dbReference type="Proteomes" id="UP000507470">
    <property type="component" value="Unassembled WGS sequence"/>
</dbReference>
<dbReference type="AlphaFoldDB" id="A0A6J8EFC5"/>
<feature type="compositionally biased region" description="Polar residues" evidence="1">
    <location>
        <begin position="1"/>
        <end position="10"/>
    </location>
</feature>
<sequence length="235" mass="26511">MDSQHGNGDNTDPRKRTLTERGLDLYRANVNTHSKKIELVQTEVELCLERFSTTKQEDTNTLLELKKTLNLCYCKYSLYSDEYIKFLKNTKTEESLQVYEEHKIEDAKREAAAATAEADALEYDQNVCEQQVLQVKDGKLPSDDNIVPCDPFANQTSGDAVHEHSHMPTPKPSRPKYDVPSVSAGCNDNDINIQVQGHALNLNAPQFQPDIRTHQNAPQIQPDISTHQNAPQFSS</sequence>
<dbReference type="OrthoDB" id="6140695at2759"/>
<evidence type="ECO:0000256" key="1">
    <source>
        <dbReference type="SAM" id="MobiDB-lite"/>
    </source>
</evidence>
<accession>A0A6J8EFC5</accession>
<feature type="compositionally biased region" description="Basic and acidic residues" evidence="1">
    <location>
        <begin position="11"/>
        <end position="20"/>
    </location>
</feature>